<dbReference type="GO" id="GO:0005743">
    <property type="term" value="C:mitochondrial inner membrane"/>
    <property type="evidence" value="ECO:0007669"/>
    <property type="project" value="UniProtKB-SubCell"/>
</dbReference>
<keyword evidence="4" id="KW-0862">Zinc</keyword>
<feature type="domain" description="Tim10-like" evidence="10">
    <location>
        <begin position="16"/>
        <end position="76"/>
    </location>
</feature>
<dbReference type="FunFam" id="1.10.287.810:FF:000007">
    <property type="entry name" value="Mitochondrial import inner membrane translocase"/>
    <property type="match status" value="1"/>
</dbReference>
<proteinExistence type="inferred from homology"/>
<evidence type="ECO:0000256" key="6">
    <source>
        <dbReference type="ARBA" id="ARBA00023010"/>
    </source>
</evidence>
<keyword evidence="8 9" id="KW-1015">Disulfide bond</keyword>
<evidence type="ECO:0000256" key="4">
    <source>
        <dbReference type="ARBA" id="ARBA00022833"/>
    </source>
</evidence>
<keyword evidence="3" id="KW-0479">Metal-binding</keyword>
<dbReference type="Proteomes" id="UP000243499">
    <property type="component" value="Chromosome 2"/>
</dbReference>
<dbReference type="Gene3D" id="1.10.287.810">
    <property type="entry name" value="Mitochondrial import inner membrane translocase subunit tim13 like domains"/>
    <property type="match status" value="1"/>
</dbReference>
<keyword evidence="9" id="KW-0472">Membrane</keyword>
<keyword evidence="7 9" id="KW-0496">Mitochondrion</keyword>
<dbReference type="Gramene" id="PAN10234">
    <property type="protein sequence ID" value="PAN10234"/>
    <property type="gene ID" value="PAHAL_2G080600"/>
</dbReference>
<dbReference type="AlphaFoldDB" id="A0A2S3GWQ8"/>
<dbReference type="SUPFAM" id="SSF144122">
    <property type="entry name" value="Tim10-like"/>
    <property type="match status" value="1"/>
</dbReference>
<dbReference type="Gramene" id="PAN10233">
    <property type="protein sequence ID" value="PAN10233"/>
    <property type="gene ID" value="PAHAL_2G080600"/>
</dbReference>
<evidence type="ECO:0000256" key="8">
    <source>
        <dbReference type="ARBA" id="ARBA00023157"/>
    </source>
</evidence>
<sequence>MAAGGAPTNFQKEQMFGMAEKEMEYRVDIFNRLTQTCFDKCIANRHKEVELNMGENSCIDRCVSKYWQVTSLVGQLLGTLPKP</sequence>
<dbReference type="PANTHER" id="PTHR11038:SF21">
    <property type="entry name" value="MITOCHONDRIAL IMPORT INNER MEMBRANE TRANSLOCASE SUBUNIT"/>
    <property type="match status" value="1"/>
</dbReference>
<keyword evidence="6 9" id="KW-0811">Translocation</keyword>
<evidence type="ECO:0000256" key="7">
    <source>
        <dbReference type="ARBA" id="ARBA00023128"/>
    </source>
</evidence>
<gene>
    <name evidence="11" type="ORF">PAHAL_2G080600</name>
</gene>
<dbReference type="GO" id="GO:0046872">
    <property type="term" value="F:metal ion binding"/>
    <property type="evidence" value="ECO:0007669"/>
    <property type="project" value="UniProtKB-KW"/>
</dbReference>
<dbReference type="EMBL" id="CM008047">
    <property type="protein sequence ID" value="PAN10234.1"/>
    <property type="molecule type" value="Genomic_DNA"/>
</dbReference>
<keyword evidence="5 9" id="KW-0653">Protein transport</keyword>
<evidence type="ECO:0000313" key="11">
    <source>
        <dbReference type="EMBL" id="PAN10234.1"/>
    </source>
</evidence>
<dbReference type="GO" id="GO:0015031">
    <property type="term" value="P:protein transport"/>
    <property type="evidence" value="ECO:0007669"/>
    <property type="project" value="UniProtKB-KW"/>
</dbReference>
<dbReference type="Pfam" id="PF02953">
    <property type="entry name" value="zf-Tim10_DDP"/>
    <property type="match status" value="1"/>
</dbReference>
<keyword evidence="9" id="KW-0143">Chaperone</keyword>
<comment type="domain">
    <text evidence="9">The twin CX3C motif contains 4 conserved Cys residues that form 2 disulfide bonds in the mitochondrial intermembrane space.</text>
</comment>
<accession>A0A2S3GWQ8</accession>
<evidence type="ECO:0000256" key="1">
    <source>
        <dbReference type="ARBA" id="ARBA00006720"/>
    </source>
</evidence>
<evidence type="ECO:0000256" key="9">
    <source>
        <dbReference type="RuleBase" id="RU367043"/>
    </source>
</evidence>
<evidence type="ECO:0000259" key="10">
    <source>
        <dbReference type="Pfam" id="PF02953"/>
    </source>
</evidence>
<comment type="function">
    <text evidence="9">Mitochondrial intermembrane chaperone that participates in the import and insertion of some multi-pass transmembrane proteins into the mitochondrial inner membrane. Also required for the transfer of beta-barrel precursors from the TOM complex to the sorting and assembly machinery (SAM complex) of the outer membrane. Acts as a chaperone-like protein that protects the hydrophobic precursors from aggregation and guide them through the mitochondrial intermembrane space.</text>
</comment>
<evidence type="ECO:0000256" key="3">
    <source>
        <dbReference type="ARBA" id="ARBA00022723"/>
    </source>
</evidence>
<name>A0A2S3GWQ8_9POAL</name>
<evidence type="ECO:0000256" key="5">
    <source>
        <dbReference type="ARBA" id="ARBA00022927"/>
    </source>
</evidence>
<comment type="subcellular location">
    <subcellularLocation>
        <location evidence="9">Mitochondrion inner membrane</location>
        <topology evidence="9">Peripheral membrane protein</topology>
        <orientation evidence="9">Intermembrane side</orientation>
    </subcellularLocation>
</comment>
<dbReference type="GO" id="GO:0045039">
    <property type="term" value="P:protein insertion into mitochondrial inner membrane"/>
    <property type="evidence" value="ECO:0007669"/>
    <property type="project" value="TreeGrafter"/>
</dbReference>
<keyword evidence="2 9" id="KW-0813">Transport</keyword>
<reference evidence="11" key="1">
    <citation type="submission" date="2018-04" db="EMBL/GenBank/DDBJ databases">
        <title>WGS assembly of Panicum hallii.</title>
        <authorList>
            <person name="Lovell J."/>
            <person name="Jenkins J."/>
            <person name="Lowry D."/>
            <person name="Mamidi S."/>
            <person name="Sreedasyam A."/>
            <person name="Weng X."/>
            <person name="Barry K."/>
            <person name="Bonette J."/>
            <person name="Campitelli B."/>
            <person name="Daum C."/>
            <person name="Gordon S."/>
            <person name="Gould B."/>
            <person name="Lipzen A."/>
            <person name="Macqueen A."/>
            <person name="Palacio-Mejia J."/>
            <person name="Plott C."/>
            <person name="Shakirov E."/>
            <person name="Shu S."/>
            <person name="Yoshinaga Y."/>
            <person name="Zane M."/>
            <person name="Rokhsar D."/>
            <person name="Grimwood J."/>
            <person name="Schmutz J."/>
            <person name="Juenger T."/>
        </authorList>
    </citation>
    <scope>NUCLEOTIDE SEQUENCE [LARGE SCALE GENOMIC DNA]</scope>
    <source>
        <strain evidence="11">FIL2</strain>
    </source>
</reference>
<evidence type="ECO:0000256" key="2">
    <source>
        <dbReference type="ARBA" id="ARBA00022448"/>
    </source>
</evidence>
<organism evidence="11">
    <name type="scientific">Panicum hallii</name>
    <dbReference type="NCBI Taxonomy" id="206008"/>
    <lineage>
        <taxon>Eukaryota</taxon>
        <taxon>Viridiplantae</taxon>
        <taxon>Streptophyta</taxon>
        <taxon>Embryophyta</taxon>
        <taxon>Tracheophyta</taxon>
        <taxon>Spermatophyta</taxon>
        <taxon>Magnoliopsida</taxon>
        <taxon>Liliopsida</taxon>
        <taxon>Poales</taxon>
        <taxon>Poaceae</taxon>
        <taxon>PACMAD clade</taxon>
        <taxon>Panicoideae</taxon>
        <taxon>Panicodae</taxon>
        <taxon>Paniceae</taxon>
        <taxon>Panicinae</taxon>
        <taxon>Panicum</taxon>
        <taxon>Panicum sect. Panicum</taxon>
    </lineage>
</organism>
<dbReference type="EMBL" id="CM008047">
    <property type="protein sequence ID" value="PAN10233.1"/>
    <property type="molecule type" value="Genomic_DNA"/>
</dbReference>
<keyword evidence="9" id="KW-0999">Mitochondrion inner membrane</keyword>
<dbReference type="InterPro" id="IPR004217">
    <property type="entry name" value="Tim10-like"/>
</dbReference>
<protein>
    <recommendedName>
        <fullName evidence="9">Mitochondrial import inner membrane translocase subunit</fullName>
    </recommendedName>
</protein>
<comment type="similarity">
    <text evidence="1 9">Belongs to the small Tim family.</text>
</comment>
<dbReference type="PANTHER" id="PTHR11038">
    <property type="entry name" value="MITOCHONDRIAL IMPORT INNER MEMBRANE TRANSLOCASE SUBUNIT TIM10"/>
    <property type="match status" value="1"/>
</dbReference>
<dbReference type="InterPro" id="IPR035427">
    <property type="entry name" value="Tim10-like_dom_sf"/>
</dbReference>
<comment type="subunit">
    <text evidence="9">Heterohexamer.</text>
</comment>